<sequence>MESNDPTPKKTPAKLAAVPPHPCDKNGSWPFPAAFHRSAAPSPTHFASNSLLNGTGSGTSKAEKAFRAYTSSSNSSLSSAYRDADVKLSDRASQRSSSASILDSMASLNLAQPTLAEAHPPSRSSQHGEQKSSGVVNALRHRNIKAKQPRFQNATQMARAIGAQPGFGQGNFLAPSRAFGQEDVFTALSGFGQANVVAAPPGFAYDGSIAPPPCFGPNRQINAPQGHPVGAIGPQNAAGRPPRPQGVKKGFQPMNKVFENVEESDYPSEETIRERLQAGVSPNYKGDPWSEKNRSADIPEDENCAFWLVNLPADISETELLSEIRNVGRVFALVINRATASEQNVQGYLHKNPNMTRHDLHRQQIHETSAAKLIFFTVAEAWRFMLKYGQGWVIRNKVVKVMRNRHKTAQQSLPTTYTRALLVRGPSENLNEGDLINTFRTIFTFELDTSKTLFAGGPGEISIVEIRFGSYRCQAQTAFLALKYSNVFEGLGLSATFTVDPCAYTVPDEFDGKPPAPGVSQTVQYRPAPSQPVVVGTHQNLQHRHPTNQFLVAEAHRQLRNRQPNPQFMAPEPILSPANPTPFIPQPNMQPLGRFGPHGRTYSGARMSHGFQTPIPAHLNPGYTSYSYVDQTPAVYRNQGFDDYGDQGFSGYGILGHGIYNNQGQLQPGQTYGEIFVARLQSQPAHQARLNQPIIPRRPGQGRGGHAQTQHGQQNQYCQQWVPAHEKEDVVEEFWDPNEGKN</sequence>
<name>A0AAE0N655_9PEZI</name>
<reference evidence="2" key="1">
    <citation type="journal article" date="2023" name="Mol. Phylogenet. Evol.">
        <title>Genome-scale phylogeny and comparative genomics of the fungal order Sordariales.</title>
        <authorList>
            <person name="Hensen N."/>
            <person name="Bonometti L."/>
            <person name="Westerberg I."/>
            <person name="Brannstrom I.O."/>
            <person name="Guillou S."/>
            <person name="Cros-Aarteil S."/>
            <person name="Calhoun S."/>
            <person name="Haridas S."/>
            <person name="Kuo A."/>
            <person name="Mondo S."/>
            <person name="Pangilinan J."/>
            <person name="Riley R."/>
            <person name="LaButti K."/>
            <person name="Andreopoulos B."/>
            <person name="Lipzen A."/>
            <person name="Chen C."/>
            <person name="Yan M."/>
            <person name="Daum C."/>
            <person name="Ng V."/>
            <person name="Clum A."/>
            <person name="Steindorff A."/>
            <person name="Ohm R.A."/>
            <person name="Martin F."/>
            <person name="Silar P."/>
            <person name="Natvig D.O."/>
            <person name="Lalanne C."/>
            <person name="Gautier V."/>
            <person name="Ament-Velasquez S.L."/>
            <person name="Kruys A."/>
            <person name="Hutchinson M.I."/>
            <person name="Powell A.J."/>
            <person name="Barry K."/>
            <person name="Miller A.N."/>
            <person name="Grigoriev I.V."/>
            <person name="Debuchy R."/>
            <person name="Gladieux P."/>
            <person name="Hiltunen Thoren M."/>
            <person name="Johannesson H."/>
        </authorList>
    </citation>
    <scope>NUCLEOTIDE SEQUENCE</scope>
    <source>
        <strain evidence="2">CBS 232.78</strain>
    </source>
</reference>
<feature type="compositionally biased region" description="Basic and acidic residues" evidence="1">
    <location>
        <begin position="82"/>
        <end position="93"/>
    </location>
</feature>
<dbReference type="AlphaFoldDB" id="A0AAE0N655"/>
<evidence type="ECO:0000256" key="1">
    <source>
        <dbReference type="SAM" id="MobiDB-lite"/>
    </source>
</evidence>
<dbReference type="Proteomes" id="UP001285441">
    <property type="component" value="Unassembled WGS sequence"/>
</dbReference>
<evidence type="ECO:0000313" key="2">
    <source>
        <dbReference type="EMBL" id="KAK3372131.1"/>
    </source>
</evidence>
<feature type="region of interest" description="Disordered" evidence="1">
    <location>
        <begin position="1"/>
        <end position="25"/>
    </location>
</feature>
<gene>
    <name evidence="2" type="ORF">B0H63DRAFT_288959</name>
</gene>
<keyword evidence="3" id="KW-1185">Reference proteome</keyword>
<feature type="region of interest" description="Disordered" evidence="1">
    <location>
        <begin position="75"/>
        <end position="97"/>
    </location>
</feature>
<protein>
    <submittedName>
        <fullName evidence="2">Uncharacterized protein</fullName>
    </submittedName>
</protein>
<organism evidence="2 3">
    <name type="scientific">Podospora didyma</name>
    <dbReference type="NCBI Taxonomy" id="330526"/>
    <lineage>
        <taxon>Eukaryota</taxon>
        <taxon>Fungi</taxon>
        <taxon>Dikarya</taxon>
        <taxon>Ascomycota</taxon>
        <taxon>Pezizomycotina</taxon>
        <taxon>Sordariomycetes</taxon>
        <taxon>Sordariomycetidae</taxon>
        <taxon>Sordariales</taxon>
        <taxon>Podosporaceae</taxon>
        <taxon>Podospora</taxon>
    </lineage>
</organism>
<feature type="compositionally biased region" description="Polar residues" evidence="1">
    <location>
        <begin position="122"/>
        <end position="135"/>
    </location>
</feature>
<dbReference type="EMBL" id="JAULSW010000008">
    <property type="protein sequence ID" value="KAK3372131.1"/>
    <property type="molecule type" value="Genomic_DNA"/>
</dbReference>
<feature type="region of interest" description="Disordered" evidence="1">
    <location>
        <begin position="116"/>
        <end position="135"/>
    </location>
</feature>
<proteinExistence type="predicted"/>
<evidence type="ECO:0000313" key="3">
    <source>
        <dbReference type="Proteomes" id="UP001285441"/>
    </source>
</evidence>
<comment type="caution">
    <text evidence="2">The sequence shown here is derived from an EMBL/GenBank/DDBJ whole genome shotgun (WGS) entry which is preliminary data.</text>
</comment>
<accession>A0AAE0N655</accession>
<reference evidence="2" key="2">
    <citation type="submission" date="2023-06" db="EMBL/GenBank/DDBJ databases">
        <authorList>
            <consortium name="Lawrence Berkeley National Laboratory"/>
            <person name="Haridas S."/>
            <person name="Hensen N."/>
            <person name="Bonometti L."/>
            <person name="Westerberg I."/>
            <person name="Brannstrom I.O."/>
            <person name="Guillou S."/>
            <person name="Cros-Aarteil S."/>
            <person name="Calhoun S."/>
            <person name="Kuo A."/>
            <person name="Mondo S."/>
            <person name="Pangilinan J."/>
            <person name="Riley R."/>
            <person name="LaButti K."/>
            <person name="Andreopoulos B."/>
            <person name="Lipzen A."/>
            <person name="Chen C."/>
            <person name="Yanf M."/>
            <person name="Daum C."/>
            <person name="Ng V."/>
            <person name="Clum A."/>
            <person name="Steindorff A."/>
            <person name="Ohm R."/>
            <person name="Martin F."/>
            <person name="Silar P."/>
            <person name="Natvig D."/>
            <person name="Lalanne C."/>
            <person name="Gautier V."/>
            <person name="Ament-velasquez S.L."/>
            <person name="Kruys A."/>
            <person name="Hutchinson M.I."/>
            <person name="Powell A.J."/>
            <person name="Barry K."/>
            <person name="Miller A.N."/>
            <person name="Grigoriev I.V."/>
            <person name="Debuchy R."/>
            <person name="Gladieux P."/>
            <person name="Thoren M.H."/>
            <person name="Johannesson H."/>
        </authorList>
    </citation>
    <scope>NUCLEOTIDE SEQUENCE</scope>
    <source>
        <strain evidence="2">CBS 232.78</strain>
    </source>
</reference>